<reference evidence="4" key="1">
    <citation type="submission" date="2015-10" db="EMBL/GenBank/DDBJ databases">
        <title>Description of Candidatus Tenderia electrophaga gen. nov, sp. nov., an Uncultivated Electroautotroph from a Biocathode Enrichment.</title>
        <authorList>
            <person name="Eddie B.J."/>
            <person name="Malanoski A.P."/>
            <person name="Wang Z."/>
            <person name="Hall R.J."/>
            <person name="Oh S.D."/>
            <person name="Heiner C."/>
            <person name="Lin B."/>
            <person name="Strycharz-Glaven S.M."/>
        </authorList>
    </citation>
    <scope>NUCLEOTIDE SEQUENCE [LARGE SCALE GENOMIC DNA]</scope>
    <source>
        <strain evidence="4">NRL1</strain>
    </source>
</reference>
<sequence>MSGVRAAQKAVLRLRTTFLLICLATLWWPGLTFAVPAGTVINNTAQVSYDINTAHYNLTSNTEQFTVDSTLSPDLGNMAVAGQNSNHYYPGSSASLDISIDNTGGNSLDNGFITIDTDPDINVELNGANVSLVTESTSESGKRKKYSVSDLAQASSVTYQAQVDLPLTAAARSASMKVTYEANDKQIYSEDITLNISARSSGTLKLMQYSTASDADATAVMPSAYLDSNNTYQPIPAPQLIQAPGLDVTASPVPLKENATFSHDQVIFIVLDDPDQNISGANAETVEITLSIPAGEETETIKLQENGADSGVFTGYITLTAKPAVSNDGVLDVNTDTTVSFKYVDGVDQNDTNLQEVLIDPYGIIFNSTTGALLNGYTVSMVNADTGLPASVYGDDGVSSYPATVVTGGSVTDSGGTVYHFADGAYRFPFAPAGNYKLVVTPPADVPYRWPSSQSAALINQLPAAPYAITLGSRGEVFPLNPGPPLHIDIPVDPLSTQMYVQRSADKNKVAPGDFIHYQVSVENVAAVTLNDVVLTDTLPHGFRFQEQSLLVNGLPAGAPQTSDNGAELTFDLGNINSGETYSVEYVAAVGALNRGAVRSGSRAGANGGAAGSNTAEHYAQVINAMMRDRALLMGQVLIEPREGDADVTRRGLEGARIYLEDGRYAVTDERGMYHFEDIKPGSHVVQLDLDTIPDQYEVILSEDNTRFAGRAWSQFVDVRGGTLWRTDFHVANKPIPVGNVSLQLSNEMQRDNHTVPYRVDIRSETVAIENMRFNVLIPEGAVYLSGSSRMGERAIEDPTINDNMLSYRLGDADAAQGHQTLRYAILPPQVDTAGEMITKGFLLFDTPAKRNQRTPVADHLLMLVPKLSDNALVGKDFIFTPRFETGTATLNADDKFALAKLAEKLAGVDDIRIHTIGHADGGDPGDKTRLSQRRALAVANELQQLLQLSPGSVSAEGKGTSQPFGIEDDEQGRQMNRRVEIRIYRMDHVTGKAVKIAETDPRLEATAGQQQTVATQGKDPAASATDATSSVKEPETPKIVYDAAWLQGKDSDLEWLQPAADGLPDQTSTAITLKHGKGQFIELKLNGQTVPRVNYEGSVKNQRGAVLSLWKGVDLQIGDNMLEAVVKDSGGTVVAHLKRSVHVSGGFAKAELVSDASSLVADGRSHPVIALRMTDKDGYPLRPGMGGQFRVKPPYHAADNTEFDLDVMPGAAPQDLRSFNVGADGIARIKLAPTSRSGEVEIELPRPNQDAQVIKARLQAEQRDWILVGLAEGTAGHNLIKGNSAPLQGDSAQQDIYQDGRLAFFAKGQVLGKWLLTLAYDSDKERVPGEDPNLFQIVDPDSYYTVYGDNANDGNDAASSEKLYLKLEREAFYLLFGDYETDFNETELALYSRTLTGVKSQYEDEKYDITVFTSQTNQSFVKDEFRGEGRSGPYRLSRSNIAMNSEKVVIETRDRLRSEEILERVEMQRHTDYNIDYREGTITFREPIFSVNQNFNHVFIVVKYEAYDAADERVTYGLRAQTRLSDKLSVGVTHVNEGRTGGEAKLSGVDADYQISDNTELHVEAARSVDRNIVGAEGQGDAYIAELKHETPTNSSKAYVRETDTGFGLGQTNGSEDSTRKIGAETRIQASASINLSGQAYRQEHTATEASRDLAEVQAEMNLDSTRLRLGLRGAVDSRGDGSEQKSEQVTSGITQGFFDNRLIARADHENNVSDGNSIDFPDRTRLGADLRLNDKISLFAEQEISDGQIRDTRHTLIGVKSTPWSGGTLYTGVSASQSAAGESTAANVAGTQTWQLSQAWSMDIGAEQSKLFSEKLGMPLDNNVPFVNGPAVEEFVAASLGLTYMAGDWMWTGRIENRNGDSQNSHSLATSMQTTPHNSLSMLASLTLNQTERSTGEQQERSNVGLSFAYRPNASRWILLDKLNLISDESRGAASNSEAQRVINMFHANYKHKRWQLSLQYGAKRVTEVINLQTYTSFTDMLGVETRYDLSRSWDIGLHGNVLRAAELDHYDYSGGLSIGHSVAKNIWISIGYNFFGFRDEDFSGANYTSQGVFLRFRMKFDQVSVREAVKWAGQ</sequence>
<evidence type="ECO:0000313" key="4">
    <source>
        <dbReference type="EMBL" id="ALP53606.1"/>
    </source>
</evidence>
<dbReference type="SUPFAM" id="SSF103088">
    <property type="entry name" value="OmpA-like"/>
    <property type="match status" value="1"/>
</dbReference>
<feature type="domain" description="OmpA-like" evidence="3">
    <location>
        <begin position="871"/>
        <end position="988"/>
    </location>
</feature>
<dbReference type="PANTHER" id="PTHR30329:SF21">
    <property type="entry name" value="LIPOPROTEIN YIAD-RELATED"/>
    <property type="match status" value="1"/>
</dbReference>
<evidence type="ECO:0000259" key="3">
    <source>
        <dbReference type="PROSITE" id="PS51123"/>
    </source>
</evidence>
<dbReference type="InterPro" id="IPR036737">
    <property type="entry name" value="OmpA-like_sf"/>
</dbReference>
<organism evidence="4 5">
    <name type="scientific">Candidatus Tenderia electrophaga</name>
    <dbReference type="NCBI Taxonomy" id="1748243"/>
    <lineage>
        <taxon>Bacteria</taxon>
        <taxon>Pseudomonadati</taxon>
        <taxon>Pseudomonadota</taxon>
        <taxon>Gammaproteobacteria</taxon>
        <taxon>Candidatus Tenderiales</taxon>
        <taxon>Candidatus Tenderiaceae</taxon>
        <taxon>Candidatus Tenderia</taxon>
    </lineage>
</organism>
<evidence type="ECO:0000256" key="2">
    <source>
        <dbReference type="SAM" id="MobiDB-lite"/>
    </source>
</evidence>
<name>A0A0S2TEL1_9GAMM</name>
<dbReference type="NCBIfam" id="TIGR01451">
    <property type="entry name" value="B_ant_repeat"/>
    <property type="match status" value="1"/>
</dbReference>
<feature type="region of interest" description="Disordered" evidence="2">
    <location>
        <begin position="1003"/>
        <end position="1035"/>
    </location>
</feature>
<protein>
    <recommendedName>
        <fullName evidence="3">OmpA-like domain-containing protein</fullName>
    </recommendedName>
</protein>
<evidence type="ECO:0000256" key="1">
    <source>
        <dbReference type="PROSITE-ProRule" id="PRU00473"/>
    </source>
</evidence>
<dbReference type="KEGG" id="tee:Tel_10950"/>
<dbReference type="Gene3D" id="3.30.1330.60">
    <property type="entry name" value="OmpA-like domain"/>
    <property type="match status" value="1"/>
</dbReference>
<dbReference type="Pfam" id="PF00691">
    <property type="entry name" value="OmpA"/>
    <property type="match status" value="1"/>
</dbReference>
<proteinExistence type="predicted"/>
<dbReference type="GO" id="GO:0016020">
    <property type="term" value="C:membrane"/>
    <property type="evidence" value="ECO:0007669"/>
    <property type="project" value="UniProtKB-UniRule"/>
</dbReference>
<gene>
    <name evidence="4" type="ORF">Tel_10950</name>
</gene>
<dbReference type="InterPro" id="IPR047589">
    <property type="entry name" value="DUF11_rpt"/>
</dbReference>
<dbReference type="STRING" id="1748243.Tel_10950"/>
<dbReference type="PROSITE" id="PS51123">
    <property type="entry name" value="OMPA_2"/>
    <property type="match status" value="1"/>
</dbReference>
<dbReference type="Proteomes" id="UP000055136">
    <property type="component" value="Chromosome"/>
</dbReference>
<dbReference type="Pfam" id="PF01345">
    <property type="entry name" value="DUF11"/>
    <property type="match status" value="1"/>
</dbReference>
<dbReference type="InterPro" id="IPR006665">
    <property type="entry name" value="OmpA-like"/>
</dbReference>
<feature type="region of interest" description="Disordered" evidence="2">
    <location>
        <begin position="950"/>
        <end position="974"/>
    </location>
</feature>
<evidence type="ECO:0000313" key="5">
    <source>
        <dbReference type="Proteomes" id="UP000055136"/>
    </source>
</evidence>
<accession>A0A0S2TEL1</accession>
<feature type="compositionally biased region" description="Low complexity" evidence="2">
    <location>
        <begin position="1006"/>
        <end position="1031"/>
    </location>
</feature>
<keyword evidence="1" id="KW-0472">Membrane</keyword>
<keyword evidence="5" id="KW-1185">Reference proteome</keyword>
<dbReference type="InterPro" id="IPR001434">
    <property type="entry name" value="OmcB-like_DUF11"/>
</dbReference>
<dbReference type="PANTHER" id="PTHR30329">
    <property type="entry name" value="STATOR ELEMENT OF FLAGELLAR MOTOR COMPLEX"/>
    <property type="match status" value="1"/>
</dbReference>
<dbReference type="InterPro" id="IPR050330">
    <property type="entry name" value="Bact_OuterMem_StrucFunc"/>
</dbReference>
<dbReference type="CDD" id="cd07185">
    <property type="entry name" value="OmpA_C-like"/>
    <property type="match status" value="1"/>
</dbReference>
<dbReference type="EMBL" id="CP013099">
    <property type="protein sequence ID" value="ALP53606.1"/>
    <property type="molecule type" value="Genomic_DNA"/>
</dbReference>